<proteinExistence type="predicted"/>
<reference evidence="2" key="1">
    <citation type="journal article" date="2021" name="BMC Genomics">
        <title>Chromosome-level genome assembly and manually-curated proteome of model necrotroph Parastagonospora nodorum Sn15 reveals a genome-wide trove of candidate effector homologs, and redundancy of virulence-related functions within an accessory chromosome.</title>
        <authorList>
            <person name="Bertazzoni S."/>
            <person name="Jones D.A.B."/>
            <person name="Phan H.T."/>
            <person name="Tan K.-C."/>
            <person name="Hane J.K."/>
        </authorList>
    </citation>
    <scope>NUCLEOTIDE SEQUENCE [LARGE SCALE GENOMIC DNA]</scope>
    <source>
        <strain evidence="2">SN15 / ATCC MYA-4574 / FGSC 10173)</strain>
    </source>
</reference>
<evidence type="ECO:0000313" key="1">
    <source>
        <dbReference type="EMBL" id="QRC92253.1"/>
    </source>
</evidence>
<accession>A0A7U2EUS2</accession>
<keyword evidence="2" id="KW-1185">Reference proteome</keyword>
<dbReference type="Proteomes" id="UP000663193">
    <property type="component" value="Chromosome 2"/>
</dbReference>
<protein>
    <submittedName>
        <fullName evidence="1">Uncharacterized protein</fullName>
    </submittedName>
</protein>
<dbReference type="EMBL" id="CP069024">
    <property type="protein sequence ID" value="QRC92253.1"/>
    <property type="molecule type" value="Genomic_DNA"/>
</dbReference>
<dbReference type="AlphaFoldDB" id="A0A7U2EUS2"/>
<sequence length="105" mass="11141">MHPSLALQTDAHGRDCSSQVRETGASCWLQRRAAAGAQGSASSIWGEGRHGPSEPMWLPGGCAFPKSASTADLLPKKVGITIGTHKRRSLTRQTRCLLLLASCAE</sequence>
<dbReference type="VEuPathDB" id="FungiDB:JI435_023950"/>
<evidence type="ECO:0000313" key="2">
    <source>
        <dbReference type="Proteomes" id="UP000663193"/>
    </source>
</evidence>
<gene>
    <name evidence="1" type="ORF">JI435_023950</name>
</gene>
<organism evidence="1 2">
    <name type="scientific">Phaeosphaeria nodorum (strain SN15 / ATCC MYA-4574 / FGSC 10173)</name>
    <name type="common">Glume blotch fungus</name>
    <name type="synonym">Parastagonospora nodorum</name>
    <dbReference type="NCBI Taxonomy" id="321614"/>
    <lineage>
        <taxon>Eukaryota</taxon>
        <taxon>Fungi</taxon>
        <taxon>Dikarya</taxon>
        <taxon>Ascomycota</taxon>
        <taxon>Pezizomycotina</taxon>
        <taxon>Dothideomycetes</taxon>
        <taxon>Pleosporomycetidae</taxon>
        <taxon>Pleosporales</taxon>
        <taxon>Pleosporineae</taxon>
        <taxon>Phaeosphaeriaceae</taxon>
        <taxon>Parastagonospora</taxon>
    </lineage>
</organism>
<name>A0A7U2EUS2_PHANO</name>